<dbReference type="EMBL" id="MK072142">
    <property type="protein sequence ID" value="AYV79362.1"/>
    <property type="molecule type" value="Genomic_DNA"/>
</dbReference>
<protein>
    <submittedName>
        <fullName evidence="1">Uncharacterized protein</fullName>
    </submittedName>
</protein>
<proteinExistence type="predicted"/>
<dbReference type="InterPro" id="IPR036770">
    <property type="entry name" value="Ankyrin_rpt-contain_sf"/>
</dbReference>
<sequence>MIYMQSMNARRNEFMKLAQSCDVSNCLRYIDEYDDFYDAIVDDTYDGNIYYNINILQFVCKYKLQQVAIALIDKKCDLTYQNENGYTAIMYASFFGLRDVVAYIIDNLTDVITRINRSDVSEIMYICTNEDDDNTIKMIDRGYDIYYKTKYDRTLFIEAVSNELTQVVTKLIDVDTDFIEKFNIYYCETTHIKYKFYDDVVKYCHDKHDAYRHEIIATMNSASPENALYQSFHTIYAVELVDIICDF</sequence>
<gene>
    <name evidence="1" type="ORF">Faunusvirus11_1</name>
</gene>
<organism evidence="1">
    <name type="scientific">Faunusvirus sp</name>
    <dbReference type="NCBI Taxonomy" id="2487766"/>
    <lineage>
        <taxon>Viruses</taxon>
        <taxon>Varidnaviria</taxon>
        <taxon>Bamfordvirae</taxon>
        <taxon>Nucleocytoviricota</taxon>
        <taxon>Megaviricetes</taxon>
        <taxon>Imitervirales</taxon>
        <taxon>Mimiviridae</taxon>
    </lineage>
</organism>
<reference evidence="1" key="1">
    <citation type="submission" date="2018-10" db="EMBL/GenBank/DDBJ databases">
        <title>Hidden diversity of soil giant viruses.</title>
        <authorList>
            <person name="Schulz F."/>
            <person name="Alteio L."/>
            <person name="Goudeau D."/>
            <person name="Ryan E.M."/>
            <person name="Malmstrom R.R."/>
            <person name="Blanchard J."/>
            <person name="Woyke T."/>
        </authorList>
    </citation>
    <scope>NUCLEOTIDE SEQUENCE</scope>
    <source>
        <strain evidence="1">FNV1</strain>
    </source>
</reference>
<dbReference type="SUPFAM" id="SSF48403">
    <property type="entry name" value="Ankyrin repeat"/>
    <property type="match status" value="1"/>
</dbReference>
<name>A0A3G4ZWS0_9VIRU</name>
<feature type="non-terminal residue" evidence="1">
    <location>
        <position position="247"/>
    </location>
</feature>
<accession>A0A3G4ZWS0</accession>
<evidence type="ECO:0000313" key="1">
    <source>
        <dbReference type="EMBL" id="AYV79362.1"/>
    </source>
</evidence>
<dbReference type="Gene3D" id="1.25.40.20">
    <property type="entry name" value="Ankyrin repeat-containing domain"/>
    <property type="match status" value="1"/>
</dbReference>